<feature type="region of interest" description="Disordered" evidence="1">
    <location>
        <begin position="1"/>
        <end position="76"/>
    </location>
</feature>
<protein>
    <recommendedName>
        <fullName evidence="6">DUF4048 domain-containing protein</fullName>
    </recommendedName>
</protein>
<evidence type="ECO:0000313" key="5">
    <source>
        <dbReference type="Proteomes" id="UP000836402"/>
    </source>
</evidence>
<dbReference type="Proteomes" id="UP000077671">
    <property type="component" value="Unassembled WGS sequence"/>
</dbReference>
<feature type="region of interest" description="Disordered" evidence="1">
    <location>
        <begin position="91"/>
        <end position="153"/>
    </location>
</feature>
<evidence type="ECO:0008006" key="6">
    <source>
        <dbReference type="Google" id="ProtNLM"/>
    </source>
</evidence>
<dbReference type="Proteomes" id="UP000836402">
    <property type="component" value="Unassembled WGS sequence"/>
</dbReference>
<evidence type="ECO:0000313" key="3">
    <source>
        <dbReference type="EMBL" id="KAE8257126.1"/>
    </source>
</evidence>
<feature type="region of interest" description="Disordered" evidence="1">
    <location>
        <begin position="174"/>
        <end position="198"/>
    </location>
</feature>
<proteinExistence type="predicted"/>
<keyword evidence="5" id="KW-1185">Reference proteome</keyword>
<evidence type="ECO:0000256" key="1">
    <source>
        <dbReference type="SAM" id="MobiDB-lite"/>
    </source>
</evidence>
<feature type="compositionally biased region" description="Polar residues" evidence="1">
    <location>
        <begin position="94"/>
        <end position="105"/>
    </location>
</feature>
<feature type="compositionally biased region" description="Low complexity" evidence="1">
    <location>
        <begin position="244"/>
        <end position="256"/>
    </location>
</feature>
<dbReference type="EMBL" id="CAJHJG010003963">
    <property type="protein sequence ID" value="CAD6937040.1"/>
    <property type="molecule type" value="Genomic_DNA"/>
</dbReference>
<name>A0A177VAT8_9BASI</name>
<accession>A0A177VAT8</accession>
<evidence type="ECO:0000313" key="4">
    <source>
        <dbReference type="Proteomes" id="UP000077671"/>
    </source>
</evidence>
<evidence type="ECO:0000313" key="2">
    <source>
        <dbReference type="EMBL" id="CAD6937040.1"/>
    </source>
</evidence>
<feature type="region of interest" description="Disordered" evidence="1">
    <location>
        <begin position="369"/>
        <end position="397"/>
    </location>
</feature>
<reference evidence="3" key="2">
    <citation type="journal article" date="2019" name="IMA Fungus">
        <title>Genome sequencing and comparison of five Tilletia species to identify candidate genes for the detection of regulated species infecting wheat.</title>
        <authorList>
            <person name="Nguyen H.D.T."/>
            <person name="Sultana T."/>
            <person name="Kesanakurti P."/>
            <person name="Hambleton S."/>
        </authorList>
    </citation>
    <scope>NUCLEOTIDE SEQUENCE</scope>
    <source>
        <strain evidence="3">DAOMC 238032</strain>
    </source>
</reference>
<organism evidence="3 4">
    <name type="scientific">Tilletia caries</name>
    <name type="common">wheat bunt fungus</name>
    <dbReference type="NCBI Taxonomy" id="13290"/>
    <lineage>
        <taxon>Eukaryota</taxon>
        <taxon>Fungi</taxon>
        <taxon>Dikarya</taxon>
        <taxon>Basidiomycota</taxon>
        <taxon>Ustilaginomycotina</taxon>
        <taxon>Exobasidiomycetes</taxon>
        <taxon>Tilletiales</taxon>
        <taxon>Tilletiaceae</taxon>
        <taxon>Tilletia</taxon>
    </lineage>
</organism>
<comment type="caution">
    <text evidence="3">The sequence shown here is derived from an EMBL/GenBank/DDBJ whole genome shotgun (WGS) entry which is preliminary data.</text>
</comment>
<sequence>MSTSSASSSIKGFPIDTGSHVPAAAGPSVGSPRRASTRMESWNSGTHDDWAGPPTANSDRLKRRRRSKATHEGSKSPSTFLAFFWDKDKDKTQPQRTVASAQVQPIFSDDIKGRLDSEGSKSQGPDRRGSMKPSHASEKCVQSMPAAYDVSPSAPRSIVSLSDRRNVMTARSVSSASSLASSSYQMSPQSSAGTSSSQCMSSIHSLNVDFNATSSFRANSVRSNSASAESHNDHRLSIVNSSQTKTGDSSRSSGSHSRTKGPNAGQIKKKSPGAAASTAIMDPSTKAMLSADQAFAAMFPYDESRTLRRQRQKADSISVAAEKLERGWNHAPQPHSSSFGVPDATGHQDYLTRIISPKTTVVPDAKAAQLKASTLRRPKTEDGSGGEGTRKQRGGFGTRFSAWLDKI</sequence>
<feature type="region of interest" description="Disordered" evidence="1">
    <location>
        <begin position="223"/>
        <end position="276"/>
    </location>
</feature>
<gene>
    <name evidence="3" type="ORF">A4X03_0g4772</name>
    <name evidence="2" type="ORF">JKIAZH3_G1589</name>
</gene>
<dbReference type="EMBL" id="LWDD02000683">
    <property type="protein sequence ID" value="KAE8257126.1"/>
    <property type="molecule type" value="Genomic_DNA"/>
</dbReference>
<reference evidence="2" key="3">
    <citation type="submission" date="2020-10" db="EMBL/GenBank/DDBJ databases">
        <authorList>
            <person name="Sedaghatjoo S."/>
        </authorList>
    </citation>
    <scope>NUCLEOTIDE SEQUENCE</scope>
    <source>
        <strain evidence="2">AZH3</strain>
    </source>
</reference>
<reference evidence="3" key="1">
    <citation type="submission" date="2016-04" db="EMBL/GenBank/DDBJ databases">
        <authorList>
            <person name="Nguyen H.D."/>
            <person name="Kesanakurti P."/>
            <person name="Cullis J."/>
            <person name="Levesque C.A."/>
            <person name="Hambleton S."/>
        </authorList>
    </citation>
    <scope>NUCLEOTIDE SEQUENCE</scope>
    <source>
        <strain evidence="3">DAOMC 238032</strain>
    </source>
</reference>
<dbReference type="AlphaFoldDB" id="A0A177VAT8"/>
<feature type="compositionally biased region" description="Basic and acidic residues" evidence="1">
    <location>
        <begin position="109"/>
        <end position="129"/>
    </location>
</feature>
<feature type="compositionally biased region" description="Polar residues" evidence="1">
    <location>
        <begin position="1"/>
        <end position="10"/>
    </location>
</feature>